<evidence type="ECO:0000313" key="2">
    <source>
        <dbReference type="EnsemblPlants" id="KQL13574"/>
    </source>
</evidence>
<dbReference type="HOGENOM" id="CLU_1153370_0_0_1"/>
<dbReference type="EMBL" id="AGNK02001461">
    <property type="status" value="NOT_ANNOTATED_CDS"/>
    <property type="molecule type" value="Genomic_DNA"/>
</dbReference>
<dbReference type="InParanoid" id="K3ZFA5"/>
<sequence length="241" mass="26176">MEKNNRNSGGKSSVAGVSESKETAAFFPRNAFVTDVLCATLASLDASNLKCIHKKAMAGSDMRGSPNRLLISCKKKMTHSHGEKIPFTGMFTDKDWSLVNRRELEKMMTQQREKHGSNSKSKKGGAREDKGKKRKKGGDGNKESNMGENDEQEEKKNTEPGLSVEAYDRNDRDEGIGAREAAAADCAGDVPTIEVGMAGGEPGGIAAPRSSQELRLTPLEMLIALWLVSLKYIHGEKTPCC</sequence>
<feature type="region of interest" description="Disordered" evidence="1">
    <location>
        <begin position="1"/>
        <end position="20"/>
    </location>
</feature>
<dbReference type="Proteomes" id="UP000004995">
    <property type="component" value="Unassembled WGS sequence"/>
</dbReference>
<feature type="region of interest" description="Disordered" evidence="1">
    <location>
        <begin position="107"/>
        <end position="169"/>
    </location>
</feature>
<evidence type="ECO:0000313" key="3">
    <source>
        <dbReference type="Proteomes" id="UP000004995"/>
    </source>
</evidence>
<protein>
    <submittedName>
        <fullName evidence="2">Uncharacterized protein</fullName>
    </submittedName>
</protein>
<dbReference type="PANTHER" id="PTHR34397:SF21">
    <property type="entry name" value="TF-B3 DOMAIN-CONTAINING PROTEIN"/>
    <property type="match status" value="1"/>
</dbReference>
<accession>K3ZFA5</accession>
<dbReference type="eggNOG" id="ENOG502R4SF">
    <property type="taxonomic scope" value="Eukaryota"/>
</dbReference>
<feature type="compositionally biased region" description="Basic and acidic residues" evidence="1">
    <location>
        <begin position="107"/>
        <end position="116"/>
    </location>
</feature>
<dbReference type="Gramene" id="KQL13574">
    <property type="protein sequence ID" value="KQL13574"/>
    <property type="gene ID" value="SETIT_025254mg"/>
</dbReference>
<feature type="compositionally biased region" description="Polar residues" evidence="1">
    <location>
        <begin position="1"/>
        <end position="11"/>
    </location>
</feature>
<reference evidence="2" key="2">
    <citation type="submission" date="2018-08" db="UniProtKB">
        <authorList>
            <consortium name="EnsemblPlants"/>
        </authorList>
    </citation>
    <scope>IDENTIFICATION</scope>
    <source>
        <strain evidence="2">Yugu1</strain>
    </source>
</reference>
<proteinExistence type="predicted"/>
<reference evidence="3" key="1">
    <citation type="journal article" date="2012" name="Nat. Biotechnol.">
        <title>Reference genome sequence of the model plant Setaria.</title>
        <authorList>
            <person name="Bennetzen J.L."/>
            <person name="Schmutz J."/>
            <person name="Wang H."/>
            <person name="Percifield R."/>
            <person name="Hawkins J."/>
            <person name="Pontaroli A.C."/>
            <person name="Estep M."/>
            <person name="Feng L."/>
            <person name="Vaughn J.N."/>
            <person name="Grimwood J."/>
            <person name="Jenkins J."/>
            <person name="Barry K."/>
            <person name="Lindquist E."/>
            <person name="Hellsten U."/>
            <person name="Deshpande S."/>
            <person name="Wang X."/>
            <person name="Wu X."/>
            <person name="Mitros T."/>
            <person name="Triplett J."/>
            <person name="Yang X."/>
            <person name="Ye C.Y."/>
            <person name="Mauro-Herrera M."/>
            <person name="Wang L."/>
            <person name="Li P."/>
            <person name="Sharma M."/>
            <person name="Sharma R."/>
            <person name="Ronald P.C."/>
            <person name="Panaud O."/>
            <person name="Kellogg E.A."/>
            <person name="Brutnell T.P."/>
            <person name="Doust A.N."/>
            <person name="Tuskan G.A."/>
            <person name="Rokhsar D."/>
            <person name="Devos K.M."/>
        </authorList>
    </citation>
    <scope>NUCLEOTIDE SEQUENCE [LARGE SCALE GENOMIC DNA]</scope>
    <source>
        <strain evidence="3">cv. Yugu1</strain>
    </source>
</reference>
<dbReference type="PANTHER" id="PTHR34397">
    <property type="entry name" value="OS05G0237600 PROTEIN"/>
    <property type="match status" value="1"/>
</dbReference>
<feature type="compositionally biased region" description="Basic and acidic residues" evidence="1">
    <location>
        <begin position="125"/>
        <end position="142"/>
    </location>
</feature>
<organism evidence="2 3">
    <name type="scientific">Setaria italica</name>
    <name type="common">Foxtail millet</name>
    <name type="synonym">Panicum italicum</name>
    <dbReference type="NCBI Taxonomy" id="4555"/>
    <lineage>
        <taxon>Eukaryota</taxon>
        <taxon>Viridiplantae</taxon>
        <taxon>Streptophyta</taxon>
        <taxon>Embryophyta</taxon>
        <taxon>Tracheophyta</taxon>
        <taxon>Spermatophyta</taxon>
        <taxon>Magnoliopsida</taxon>
        <taxon>Liliopsida</taxon>
        <taxon>Poales</taxon>
        <taxon>Poaceae</taxon>
        <taxon>PACMAD clade</taxon>
        <taxon>Panicoideae</taxon>
        <taxon>Panicodae</taxon>
        <taxon>Paniceae</taxon>
        <taxon>Cenchrinae</taxon>
        <taxon>Setaria</taxon>
    </lineage>
</organism>
<evidence type="ECO:0000256" key="1">
    <source>
        <dbReference type="SAM" id="MobiDB-lite"/>
    </source>
</evidence>
<keyword evidence="3" id="KW-1185">Reference proteome</keyword>
<name>K3ZFA5_SETIT</name>
<dbReference type="AlphaFoldDB" id="K3ZFA5"/>
<dbReference type="EnsemblPlants" id="KQL13574">
    <property type="protein sequence ID" value="KQL13574"/>
    <property type="gene ID" value="SETIT_025254mg"/>
</dbReference>